<dbReference type="Proteomes" id="UP001430356">
    <property type="component" value="Unassembled WGS sequence"/>
</dbReference>
<dbReference type="EMBL" id="JAECZO010000072">
    <property type="protein sequence ID" value="KAK7196274.1"/>
    <property type="molecule type" value="Genomic_DNA"/>
</dbReference>
<evidence type="ECO:0000313" key="3">
    <source>
        <dbReference type="Proteomes" id="UP001430356"/>
    </source>
</evidence>
<gene>
    <name evidence="2" type="ORF">NESM_000563200</name>
</gene>
<proteinExistence type="predicted"/>
<accession>A0AAW0ETI6</accession>
<reference evidence="2 3" key="1">
    <citation type="journal article" date="2021" name="MBio">
        <title>A New Model Trypanosomatid, Novymonas esmeraldas: Genomic Perception of Its 'Candidatus Pandoraea novymonadis' Endosymbiont.</title>
        <authorList>
            <person name="Zakharova A."/>
            <person name="Saura A."/>
            <person name="Butenko A."/>
            <person name="Podesvova L."/>
            <person name="Warmusova S."/>
            <person name="Kostygov A.Y."/>
            <person name="Nenarokova A."/>
            <person name="Lukes J."/>
            <person name="Opperdoes F.R."/>
            <person name="Yurchenko V."/>
        </authorList>
    </citation>
    <scope>NUCLEOTIDE SEQUENCE [LARGE SCALE GENOMIC DNA]</scope>
    <source>
        <strain evidence="2 3">E262AT.01</strain>
    </source>
</reference>
<comment type="caution">
    <text evidence="2">The sequence shown here is derived from an EMBL/GenBank/DDBJ whole genome shotgun (WGS) entry which is preliminary data.</text>
</comment>
<name>A0AAW0ETI6_9TRYP</name>
<evidence type="ECO:0000313" key="2">
    <source>
        <dbReference type="EMBL" id="KAK7196274.1"/>
    </source>
</evidence>
<feature type="region of interest" description="Disordered" evidence="1">
    <location>
        <begin position="1"/>
        <end position="20"/>
    </location>
</feature>
<evidence type="ECO:0000256" key="1">
    <source>
        <dbReference type="SAM" id="MobiDB-lite"/>
    </source>
</evidence>
<organism evidence="2 3">
    <name type="scientific">Novymonas esmeraldas</name>
    <dbReference type="NCBI Taxonomy" id="1808958"/>
    <lineage>
        <taxon>Eukaryota</taxon>
        <taxon>Discoba</taxon>
        <taxon>Euglenozoa</taxon>
        <taxon>Kinetoplastea</taxon>
        <taxon>Metakinetoplastina</taxon>
        <taxon>Trypanosomatida</taxon>
        <taxon>Trypanosomatidae</taxon>
        <taxon>Novymonas</taxon>
    </lineage>
</organism>
<keyword evidence="3" id="KW-1185">Reference proteome</keyword>
<feature type="compositionally biased region" description="Low complexity" evidence="1">
    <location>
        <begin position="249"/>
        <end position="262"/>
    </location>
</feature>
<dbReference type="AlphaFoldDB" id="A0AAW0ETI6"/>
<feature type="region of interest" description="Disordered" evidence="1">
    <location>
        <begin position="238"/>
        <end position="267"/>
    </location>
</feature>
<sequence length="595" mass="65273">MSDESSPLGTAENVPAYTRDALEKELRDGFRKQQQRVNKDRQVEQLALAKGLGGPAVASLKDGFYSPRKVLPPLKPEEKKLFERMDFKNWRRGTDRKLEDAAEVRQPALDACTPESASSTPTTTTAVVVGAGGGRSGDALNTSVSSTTSSLAALKGNCAEDVRDFLHQLRSTTRATASVHDARAEVEDNIQIVEAALSQQCAPLSFSELLDTTSRVLSAMERGELAEDVVVPCGADVPQPPAEDGPDVLPAAASAGGLAPEAAPDPPPTIDTTRVLHGAVEVEAYTRAHLLPRAYRAVAIAHTAEWMLQYTMAYLRTTAAANQDEALTRLQLLARCVRLLGDMENFSSVLLTLEAKCEEYAGFVALREMAENHIGTLLSEVESSLDAVLGVPFPSRRARLLLIERGIQKKLQRALLFLNEIDYSWTPHVHFHWSWKLELLSTSFRRIHGPIAEKYMRCSMGFVDDSLYEQVADTRITGRYMGATPVQPKVSRAQQVEYERVTEGLTLQQLGMSVKGLASLVVGEQVCMSARYILRQSTKEFNAVWGFRMDEVSAAPTEAQLSETVAKMAARAKQKYMARAGAEKMQPSLTFLTEM</sequence>
<protein>
    <submittedName>
        <fullName evidence="2">Uncharacterized protein</fullName>
    </submittedName>
</protein>